<dbReference type="AlphaFoldDB" id="A0A103YBH9"/>
<accession>A0A103YBH9</accession>
<organism evidence="1 2">
    <name type="scientific">Cynara cardunculus var. scolymus</name>
    <name type="common">Globe artichoke</name>
    <name type="synonym">Cynara scolymus</name>
    <dbReference type="NCBI Taxonomy" id="59895"/>
    <lineage>
        <taxon>Eukaryota</taxon>
        <taxon>Viridiplantae</taxon>
        <taxon>Streptophyta</taxon>
        <taxon>Embryophyta</taxon>
        <taxon>Tracheophyta</taxon>
        <taxon>Spermatophyta</taxon>
        <taxon>Magnoliopsida</taxon>
        <taxon>eudicotyledons</taxon>
        <taxon>Gunneridae</taxon>
        <taxon>Pentapetalae</taxon>
        <taxon>asterids</taxon>
        <taxon>campanulids</taxon>
        <taxon>Asterales</taxon>
        <taxon>Asteraceae</taxon>
        <taxon>Carduoideae</taxon>
        <taxon>Cardueae</taxon>
        <taxon>Carduinae</taxon>
        <taxon>Cynara</taxon>
    </lineage>
</organism>
<keyword evidence="2" id="KW-1185">Reference proteome</keyword>
<dbReference type="EMBL" id="LEKV01001856">
    <property type="protein sequence ID" value="KVI06027.1"/>
    <property type="molecule type" value="Genomic_DNA"/>
</dbReference>
<protein>
    <submittedName>
        <fullName evidence="1">Uncharacterized protein</fullName>
    </submittedName>
</protein>
<sequence length="106" mass="12270">MTRTNREMVQIFFSPKIVIIVSPKTLFSRVNSSMAGNGSNWMKDKCRIHGRILRSCRLRLRPFSDSGGESNIESGLQLDERPVPQPWAYFEEWQIEVVCDQMGCKF</sequence>
<name>A0A103YBH9_CYNCS</name>
<evidence type="ECO:0000313" key="1">
    <source>
        <dbReference type="EMBL" id="KVI06027.1"/>
    </source>
</evidence>
<comment type="caution">
    <text evidence="1">The sequence shown here is derived from an EMBL/GenBank/DDBJ whole genome shotgun (WGS) entry which is preliminary data.</text>
</comment>
<evidence type="ECO:0000313" key="2">
    <source>
        <dbReference type="Proteomes" id="UP000243975"/>
    </source>
</evidence>
<proteinExistence type="predicted"/>
<gene>
    <name evidence="1" type="ORF">Ccrd_015633</name>
</gene>
<dbReference type="Proteomes" id="UP000243975">
    <property type="component" value="Unassembled WGS sequence"/>
</dbReference>
<dbReference type="Gramene" id="KVI06027">
    <property type="protein sequence ID" value="KVI06027"/>
    <property type="gene ID" value="Ccrd_015633"/>
</dbReference>
<reference evidence="1 2" key="1">
    <citation type="journal article" date="2016" name="Sci. Rep.">
        <title>The genome sequence of the outbreeding globe artichoke constructed de novo incorporating a phase-aware low-pass sequencing strategy of F1 progeny.</title>
        <authorList>
            <person name="Scaglione D."/>
            <person name="Reyes-Chin-Wo S."/>
            <person name="Acquadro A."/>
            <person name="Froenicke L."/>
            <person name="Portis E."/>
            <person name="Beitel C."/>
            <person name="Tirone M."/>
            <person name="Mauro R."/>
            <person name="Lo Monaco A."/>
            <person name="Mauromicale G."/>
            <person name="Faccioli P."/>
            <person name="Cattivelli L."/>
            <person name="Rieseberg L."/>
            <person name="Michelmore R."/>
            <person name="Lanteri S."/>
        </authorList>
    </citation>
    <scope>NUCLEOTIDE SEQUENCE [LARGE SCALE GENOMIC DNA]</scope>
    <source>
        <strain evidence="1">2C</strain>
    </source>
</reference>